<dbReference type="InterPro" id="IPR032710">
    <property type="entry name" value="NTF2-like_dom_sf"/>
</dbReference>
<dbReference type="Proteomes" id="UP001432011">
    <property type="component" value="Chromosome"/>
</dbReference>
<sequence length="142" mass="15728">MTSAREILDRLVRALDAHDVEGAALLFHPRGAIVGPEGTADGRMEVASYLERFFVAFPDCHHLIWRQLDVGDCAVNESTLTGTHKGPLLLPTGEEIEATERRFHLRACQIATVEDGLVIGYQFYCDQLELLAQLGLYPPPPD</sequence>
<keyword evidence="2" id="KW-1185">Reference proteome</keyword>
<gene>
    <name evidence="1" type="ORF">OG913_36035</name>
</gene>
<dbReference type="InterPro" id="IPR009959">
    <property type="entry name" value="Cyclase_SnoaL-like"/>
</dbReference>
<reference evidence="1" key="1">
    <citation type="submission" date="2022-10" db="EMBL/GenBank/DDBJ databases">
        <title>The complete genomes of actinobacterial strains from the NBC collection.</title>
        <authorList>
            <person name="Joergensen T.S."/>
            <person name="Alvarez Arevalo M."/>
            <person name="Sterndorff E.B."/>
            <person name="Faurdal D."/>
            <person name="Vuksanovic O."/>
            <person name="Mourched A.-S."/>
            <person name="Charusanti P."/>
            <person name="Shaw S."/>
            <person name="Blin K."/>
            <person name="Weber T."/>
        </authorList>
    </citation>
    <scope>NUCLEOTIDE SEQUENCE</scope>
    <source>
        <strain evidence="1">NBC_00254</strain>
    </source>
</reference>
<dbReference type="Gene3D" id="3.10.450.50">
    <property type="match status" value="1"/>
</dbReference>
<dbReference type="PANTHER" id="PTHR38436:SF1">
    <property type="entry name" value="ESTER CYCLASE"/>
    <property type="match status" value="1"/>
</dbReference>
<name>A0ABZ1SPM3_9ACTN</name>
<protein>
    <submittedName>
        <fullName evidence="1">Ester cyclase</fullName>
    </submittedName>
</protein>
<organism evidence="1 2">
    <name type="scientific">Microbispora hainanensis</name>
    <dbReference type="NCBI Taxonomy" id="568844"/>
    <lineage>
        <taxon>Bacteria</taxon>
        <taxon>Bacillati</taxon>
        <taxon>Actinomycetota</taxon>
        <taxon>Actinomycetes</taxon>
        <taxon>Streptosporangiales</taxon>
        <taxon>Streptosporangiaceae</taxon>
        <taxon>Microbispora</taxon>
    </lineage>
</organism>
<dbReference type="RefSeq" id="WP_142646085.1">
    <property type="nucleotide sequence ID" value="NZ_CP108085.1"/>
</dbReference>
<evidence type="ECO:0000313" key="2">
    <source>
        <dbReference type="Proteomes" id="UP001432011"/>
    </source>
</evidence>
<dbReference type="Pfam" id="PF07366">
    <property type="entry name" value="SnoaL"/>
    <property type="match status" value="1"/>
</dbReference>
<accession>A0ABZ1SPM3</accession>
<dbReference type="PANTHER" id="PTHR38436">
    <property type="entry name" value="POLYKETIDE CYCLASE SNOAL-LIKE DOMAIN"/>
    <property type="match status" value="1"/>
</dbReference>
<dbReference type="EMBL" id="CP108085">
    <property type="protein sequence ID" value="WUP74711.1"/>
    <property type="molecule type" value="Genomic_DNA"/>
</dbReference>
<evidence type="ECO:0000313" key="1">
    <source>
        <dbReference type="EMBL" id="WUP74711.1"/>
    </source>
</evidence>
<proteinExistence type="predicted"/>
<dbReference type="SUPFAM" id="SSF54427">
    <property type="entry name" value="NTF2-like"/>
    <property type="match status" value="1"/>
</dbReference>